<sequence>MPPDNDFADSDGEAAGPSLIVCPRHTLLDIASTPSIRRFLMLSSQAEEPPAELVRRKSVFTRLIFHDIAEPRAGLQMPLASDVRAILKAGRDALASSEPLAISCFAAVSRSTAAAYIIACDRAGPGREGDLARQLRLRSAEATPNPALIGLADQILERGGAMIEAIAAIGRGAECREGRSFSWTV</sequence>
<keyword evidence="2" id="KW-1185">Reference proteome</keyword>
<dbReference type="RefSeq" id="WP_121646176.1">
    <property type="nucleotide sequence ID" value="NZ_RCWN01000001.1"/>
</dbReference>
<dbReference type="AlphaFoldDB" id="A0A3L7JG76"/>
<dbReference type="InterPro" id="IPR029021">
    <property type="entry name" value="Prot-tyrosine_phosphatase-like"/>
</dbReference>
<gene>
    <name evidence="1" type="ORF">D8780_14135</name>
</gene>
<dbReference type="SUPFAM" id="SSF52799">
    <property type="entry name" value="(Phosphotyrosine protein) phosphatases II"/>
    <property type="match status" value="1"/>
</dbReference>
<comment type="caution">
    <text evidence="1">The sequence shown here is derived from an EMBL/GenBank/DDBJ whole genome shotgun (WGS) entry which is preliminary data.</text>
</comment>
<name>A0A3L7JG76_9HYPH</name>
<dbReference type="Proteomes" id="UP000281094">
    <property type="component" value="Unassembled WGS sequence"/>
</dbReference>
<reference evidence="1 2" key="1">
    <citation type="submission" date="2018-10" db="EMBL/GenBank/DDBJ databases">
        <title>Notoacmeibacter sp. M2BS9Y-3-1, whole genome shotgun sequence.</title>
        <authorList>
            <person name="Tuo L."/>
        </authorList>
    </citation>
    <scope>NUCLEOTIDE SEQUENCE [LARGE SCALE GENOMIC DNA]</scope>
    <source>
        <strain evidence="1 2">M2BS9Y-3-1</strain>
    </source>
</reference>
<proteinExistence type="predicted"/>
<dbReference type="EMBL" id="RCWN01000001">
    <property type="protein sequence ID" value="RLQ89209.1"/>
    <property type="molecule type" value="Genomic_DNA"/>
</dbReference>
<evidence type="ECO:0000313" key="2">
    <source>
        <dbReference type="Proteomes" id="UP000281094"/>
    </source>
</evidence>
<organism evidence="1 2">
    <name type="scientific">Notoacmeibacter ruber</name>
    <dbReference type="NCBI Taxonomy" id="2670375"/>
    <lineage>
        <taxon>Bacteria</taxon>
        <taxon>Pseudomonadati</taxon>
        <taxon>Pseudomonadota</taxon>
        <taxon>Alphaproteobacteria</taxon>
        <taxon>Hyphomicrobiales</taxon>
        <taxon>Notoacmeibacteraceae</taxon>
        <taxon>Notoacmeibacter</taxon>
    </lineage>
</organism>
<accession>A0A3L7JG76</accession>
<evidence type="ECO:0000313" key="1">
    <source>
        <dbReference type="EMBL" id="RLQ89209.1"/>
    </source>
</evidence>
<protein>
    <submittedName>
        <fullName evidence="1">Protein tyrosine phosphatase</fullName>
    </submittedName>
</protein>